<comment type="subcellular location">
    <subcellularLocation>
        <location evidence="1">Membrane</location>
        <topology evidence="1">Multi-pass membrane protein</topology>
    </subcellularLocation>
</comment>
<feature type="transmembrane region" description="Helical" evidence="6">
    <location>
        <begin position="21"/>
        <end position="44"/>
    </location>
</feature>
<evidence type="ECO:0000256" key="6">
    <source>
        <dbReference type="SAM" id="Phobius"/>
    </source>
</evidence>
<feature type="transmembrane region" description="Helical" evidence="6">
    <location>
        <begin position="270"/>
        <end position="295"/>
    </location>
</feature>
<accession>A0ABT2YEE6</accession>
<feature type="transmembrane region" description="Helical" evidence="6">
    <location>
        <begin position="431"/>
        <end position="451"/>
    </location>
</feature>
<evidence type="ECO:0000256" key="5">
    <source>
        <dbReference type="ARBA" id="ARBA00023136"/>
    </source>
</evidence>
<proteinExistence type="predicted"/>
<feature type="transmembrane region" description="Helical" evidence="6">
    <location>
        <begin position="176"/>
        <end position="196"/>
    </location>
</feature>
<gene>
    <name evidence="8" type="ORF">LNV07_09850</name>
</gene>
<dbReference type="Gene3D" id="1.20.1250.20">
    <property type="entry name" value="MFS general substrate transporter like domains"/>
    <property type="match status" value="1"/>
</dbReference>
<feature type="transmembrane region" description="Helical" evidence="6">
    <location>
        <begin position="56"/>
        <end position="76"/>
    </location>
</feature>
<dbReference type="PROSITE" id="PS50850">
    <property type="entry name" value="MFS"/>
    <property type="match status" value="1"/>
</dbReference>
<keyword evidence="9" id="KW-1185">Reference proteome</keyword>
<evidence type="ECO:0000259" key="7">
    <source>
        <dbReference type="PROSITE" id="PS50850"/>
    </source>
</evidence>
<feature type="transmembrane region" description="Helical" evidence="6">
    <location>
        <begin position="360"/>
        <end position="381"/>
    </location>
</feature>
<keyword evidence="4 6" id="KW-1133">Transmembrane helix</keyword>
<dbReference type="InterPro" id="IPR011701">
    <property type="entry name" value="MFS"/>
</dbReference>
<evidence type="ECO:0000313" key="8">
    <source>
        <dbReference type="EMBL" id="MCV2368397.1"/>
    </source>
</evidence>
<dbReference type="Pfam" id="PF07690">
    <property type="entry name" value="MFS_1"/>
    <property type="match status" value="1"/>
</dbReference>
<organism evidence="8 9">
    <name type="scientific">Roseateles oligotrophus</name>
    <dbReference type="NCBI Taxonomy" id="1769250"/>
    <lineage>
        <taxon>Bacteria</taxon>
        <taxon>Pseudomonadati</taxon>
        <taxon>Pseudomonadota</taxon>
        <taxon>Betaproteobacteria</taxon>
        <taxon>Burkholderiales</taxon>
        <taxon>Sphaerotilaceae</taxon>
        <taxon>Roseateles</taxon>
    </lineage>
</organism>
<name>A0ABT2YEE6_9BURK</name>
<dbReference type="InterPro" id="IPR020846">
    <property type="entry name" value="MFS_dom"/>
</dbReference>
<feature type="transmembrane region" description="Helical" evidence="6">
    <location>
        <begin position="208"/>
        <end position="226"/>
    </location>
</feature>
<dbReference type="Gene3D" id="1.20.1720.10">
    <property type="entry name" value="Multidrug resistance protein D"/>
    <property type="match status" value="1"/>
</dbReference>
<dbReference type="CDD" id="cd17321">
    <property type="entry name" value="MFS_MMR_MDR_like"/>
    <property type="match status" value="1"/>
</dbReference>
<evidence type="ECO:0000313" key="9">
    <source>
        <dbReference type="Proteomes" id="UP001209701"/>
    </source>
</evidence>
<feature type="transmembrane region" description="Helical" evidence="6">
    <location>
        <begin position="113"/>
        <end position="134"/>
    </location>
</feature>
<evidence type="ECO:0000256" key="1">
    <source>
        <dbReference type="ARBA" id="ARBA00004141"/>
    </source>
</evidence>
<dbReference type="EMBL" id="JAJIRN010000004">
    <property type="protein sequence ID" value="MCV2368397.1"/>
    <property type="molecule type" value="Genomic_DNA"/>
</dbReference>
<dbReference type="InterPro" id="IPR036259">
    <property type="entry name" value="MFS_trans_sf"/>
</dbReference>
<dbReference type="SUPFAM" id="SSF103473">
    <property type="entry name" value="MFS general substrate transporter"/>
    <property type="match status" value="1"/>
</dbReference>
<feature type="transmembrane region" description="Helical" evidence="6">
    <location>
        <begin position="402"/>
        <end position="425"/>
    </location>
</feature>
<dbReference type="PANTHER" id="PTHR42718:SF9">
    <property type="entry name" value="MAJOR FACILITATOR SUPERFAMILY MULTIDRUG TRANSPORTER MFSC"/>
    <property type="match status" value="1"/>
</dbReference>
<feature type="transmembrane region" description="Helical" evidence="6">
    <location>
        <begin position="88"/>
        <end position="107"/>
    </location>
</feature>
<feature type="transmembrane region" description="Helical" evidence="6">
    <location>
        <begin position="334"/>
        <end position="354"/>
    </location>
</feature>
<feature type="transmembrane region" description="Helical" evidence="6">
    <location>
        <begin position="232"/>
        <end position="249"/>
    </location>
</feature>
<dbReference type="PANTHER" id="PTHR42718">
    <property type="entry name" value="MAJOR FACILITATOR SUPERFAMILY MULTIDRUG TRANSPORTER MFSC"/>
    <property type="match status" value="1"/>
</dbReference>
<evidence type="ECO:0000256" key="3">
    <source>
        <dbReference type="ARBA" id="ARBA00022692"/>
    </source>
</evidence>
<sequence length="458" mass="46501">MISEPQTEAASAGLQGPRRKAAIAAVLAAMVLAVLDAAIANVALPSMARALQVTPAISVWIITAYQTALVMGLLPCAAMGESLGYRRVFTSGVALFTVASALCAFAPSLPWLVAARFLQGLGAAAIMALGIALLRLTVPPHLLGAAIGWNALAVALSSAAGPTVGAMLLALTSWPWLFALNLPLGGLVLLASRALPDLAGTARPLDRFSVALNGAVFAALVIGAELLVERPALAGALFATAAISLAALIRREMPKPAPLIPLDLLRAGPFHISVLASVFCFAGMTMGLLALPFYLQHSLGQGTLMTGLYMTPWPLTVAIAAPLAGHLANRISTAWLCAAGGGCLALGLAAAALWPLQGSALSLLPFTIMCGLGFGLFQVPNNRNMLLAAPRERAGAAGGMQATARLAGQTAGGVFMTLLFTLASGDSAPRLGLGIGAVLTLVAGLVSLLRVKPALIAA</sequence>
<keyword evidence="3 6" id="KW-0812">Transmembrane</keyword>
<feature type="transmembrane region" description="Helical" evidence="6">
    <location>
        <begin position="307"/>
        <end position="327"/>
    </location>
</feature>
<keyword evidence="5 6" id="KW-0472">Membrane</keyword>
<feature type="domain" description="Major facilitator superfamily (MFS) profile" evidence="7">
    <location>
        <begin position="22"/>
        <end position="455"/>
    </location>
</feature>
<evidence type="ECO:0000256" key="2">
    <source>
        <dbReference type="ARBA" id="ARBA00022448"/>
    </source>
</evidence>
<keyword evidence="2" id="KW-0813">Transport</keyword>
<feature type="transmembrane region" description="Helical" evidence="6">
    <location>
        <begin position="146"/>
        <end position="170"/>
    </location>
</feature>
<dbReference type="Proteomes" id="UP001209701">
    <property type="component" value="Unassembled WGS sequence"/>
</dbReference>
<dbReference type="RefSeq" id="WP_263570999.1">
    <property type="nucleotide sequence ID" value="NZ_JAJIRN010000004.1"/>
</dbReference>
<dbReference type="PRINTS" id="PR01036">
    <property type="entry name" value="TCRTETB"/>
</dbReference>
<evidence type="ECO:0000256" key="4">
    <source>
        <dbReference type="ARBA" id="ARBA00022989"/>
    </source>
</evidence>
<protein>
    <submittedName>
        <fullName evidence="8">MFS transporter</fullName>
    </submittedName>
</protein>
<comment type="caution">
    <text evidence="8">The sequence shown here is derived from an EMBL/GenBank/DDBJ whole genome shotgun (WGS) entry which is preliminary data.</text>
</comment>
<reference evidence="8 9" key="1">
    <citation type="submission" date="2021-11" db="EMBL/GenBank/DDBJ databases">
        <authorList>
            <person name="Liang Q."/>
            <person name="Mou H."/>
            <person name="Liu Z."/>
        </authorList>
    </citation>
    <scope>NUCLEOTIDE SEQUENCE [LARGE SCALE GENOMIC DNA]</scope>
    <source>
        <strain evidence="8 9">CHU3</strain>
    </source>
</reference>